<proteinExistence type="predicted"/>
<evidence type="ECO:0008006" key="3">
    <source>
        <dbReference type="Google" id="ProtNLM"/>
    </source>
</evidence>
<accession>G6AHW5</accession>
<dbReference type="STRING" id="857291.HMPREF9138_01692"/>
<comment type="caution">
    <text evidence="1">The sequence shown here is derived from an EMBL/GenBank/DDBJ whole genome shotgun (WGS) entry which is preliminary data.</text>
</comment>
<protein>
    <recommendedName>
        <fullName evidence="3">TonB-dependent receptor-like beta-barrel domain-containing protein</fullName>
    </recommendedName>
</protein>
<gene>
    <name evidence="1" type="ORF">HMPREF9138_01692</name>
</gene>
<sequence>MPSDFNADGSLKFGIPSQSGVGGTDLKPGDIKYVDMNGDGVITEEDAGFIGGTVDPRIVYGFGGVIAYKNIDVNFFFQGVGDTHRIIGGSPYFIPASGTTVQGNAYSKNLSDRWTADNQDPYAFWPRLTYGPNLNNYRASTWWKKDMSFLRCKTIEIGYTLNTQWLKNLYVKNLRVYVSGNNLFCLSGFKLWDPELGTGDGLKYPMNRSVQFGLDINF</sequence>
<name>G6AHW5_9BACT</name>
<evidence type="ECO:0000313" key="1">
    <source>
        <dbReference type="EMBL" id="EHG15726.1"/>
    </source>
</evidence>
<dbReference type="PATRIC" id="fig|857291.3.peg.1684"/>
<evidence type="ECO:0000313" key="2">
    <source>
        <dbReference type="Proteomes" id="UP000004597"/>
    </source>
</evidence>
<dbReference type="Proteomes" id="UP000004597">
    <property type="component" value="Unassembled WGS sequence"/>
</dbReference>
<reference evidence="1 2" key="1">
    <citation type="submission" date="2011-10" db="EMBL/GenBank/DDBJ databases">
        <title>The Genome Sequence of Prevotella histicola F0411.</title>
        <authorList>
            <consortium name="The Broad Institute Genome Sequencing Platform"/>
            <person name="Earl A."/>
            <person name="Ward D."/>
            <person name="Feldgarden M."/>
            <person name="Gevers D."/>
            <person name="Izard J."/>
            <person name="Ganesan A."/>
            <person name="Blanton J.M."/>
            <person name="Baranova O.V."/>
            <person name="Tanner A.C."/>
            <person name="Mathney J.M.J."/>
            <person name="Dewhirst F.E."/>
            <person name="Young S.K."/>
            <person name="Zeng Q."/>
            <person name="Gargeya S."/>
            <person name="Fitzgerald M."/>
            <person name="Haas B."/>
            <person name="Abouelleil A."/>
            <person name="Alvarado L."/>
            <person name="Arachchi H.M."/>
            <person name="Berlin A."/>
            <person name="Brown A."/>
            <person name="Chapman S.B."/>
            <person name="Chen Z."/>
            <person name="Dunbar C."/>
            <person name="Freedman E."/>
            <person name="Gearin G."/>
            <person name="Gellesch M."/>
            <person name="Goldberg J."/>
            <person name="Griggs A."/>
            <person name="Gujja S."/>
            <person name="Heiman D."/>
            <person name="Howarth C."/>
            <person name="Larson L."/>
            <person name="Lui A."/>
            <person name="MacDonald P.J.P."/>
            <person name="Montmayeur A."/>
            <person name="Murphy C."/>
            <person name="Neiman D."/>
            <person name="Pearson M."/>
            <person name="Priest M."/>
            <person name="Roberts A."/>
            <person name="Saif S."/>
            <person name="Shea T."/>
            <person name="Shenoy N."/>
            <person name="Sisk P."/>
            <person name="Stolte C."/>
            <person name="Sykes S."/>
            <person name="Wortman J."/>
            <person name="Nusbaum C."/>
            <person name="Birren B."/>
        </authorList>
    </citation>
    <scope>NUCLEOTIDE SEQUENCE [LARGE SCALE GENOMIC DNA]</scope>
    <source>
        <strain evidence="1 2">F0411</strain>
    </source>
</reference>
<organism evidence="1 2">
    <name type="scientific">Prevotella histicola F0411</name>
    <dbReference type="NCBI Taxonomy" id="857291"/>
    <lineage>
        <taxon>Bacteria</taxon>
        <taxon>Pseudomonadati</taxon>
        <taxon>Bacteroidota</taxon>
        <taxon>Bacteroidia</taxon>
        <taxon>Bacteroidales</taxon>
        <taxon>Prevotellaceae</taxon>
        <taxon>Prevotella</taxon>
    </lineage>
</organism>
<dbReference type="AlphaFoldDB" id="G6AHW5"/>
<dbReference type="EMBL" id="AFXP01000017">
    <property type="protein sequence ID" value="EHG15726.1"/>
    <property type="molecule type" value="Genomic_DNA"/>
</dbReference>
<keyword evidence="2" id="KW-1185">Reference proteome</keyword>
<dbReference type="HOGENOM" id="CLU_1492155_0_0_10"/>